<accession>G9P1W5</accession>
<dbReference type="PANTHER" id="PTHR36182">
    <property type="entry name" value="PROTEIN, PUTATIVE (AFU_ORTHOLOGUE AFUA_6G10930)-RELATED"/>
    <property type="match status" value="1"/>
</dbReference>
<dbReference type="OrthoDB" id="4898816at2759"/>
<reference evidence="1 2" key="1">
    <citation type="journal article" date="2011" name="Genome Biol.">
        <title>Comparative genome sequence analysis underscores mycoparasitism as the ancestral life style of Trichoderma.</title>
        <authorList>
            <person name="Kubicek C.P."/>
            <person name="Herrera-Estrella A."/>
            <person name="Seidl-Seiboth V."/>
            <person name="Martinez D.A."/>
            <person name="Druzhinina I.S."/>
            <person name="Thon M."/>
            <person name="Zeilinger S."/>
            <person name="Casas-Flores S."/>
            <person name="Horwitz B.A."/>
            <person name="Mukherjee P.K."/>
            <person name="Mukherjee M."/>
            <person name="Kredics L."/>
            <person name="Alcaraz L.D."/>
            <person name="Aerts A."/>
            <person name="Antal Z."/>
            <person name="Atanasova L."/>
            <person name="Cervantes-Badillo M.G."/>
            <person name="Challacombe J."/>
            <person name="Chertkov O."/>
            <person name="McCluskey K."/>
            <person name="Coulpier F."/>
            <person name="Deshpande N."/>
            <person name="von Doehren H."/>
            <person name="Ebbole D.J."/>
            <person name="Esquivel-Naranjo E.U."/>
            <person name="Fekete E."/>
            <person name="Flipphi M."/>
            <person name="Glaser F."/>
            <person name="Gomez-Rodriguez E.Y."/>
            <person name="Gruber S."/>
            <person name="Han C."/>
            <person name="Henrissat B."/>
            <person name="Hermosa R."/>
            <person name="Hernandez-Onate M."/>
            <person name="Karaffa L."/>
            <person name="Kosti I."/>
            <person name="Le Crom S."/>
            <person name="Lindquist E."/>
            <person name="Lucas S."/>
            <person name="Luebeck M."/>
            <person name="Luebeck P.S."/>
            <person name="Margeot A."/>
            <person name="Metz B."/>
            <person name="Misra M."/>
            <person name="Nevalainen H."/>
            <person name="Omann M."/>
            <person name="Packer N."/>
            <person name="Perrone G."/>
            <person name="Uresti-Rivera E.E."/>
            <person name="Salamov A."/>
            <person name="Schmoll M."/>
            <person name="Seiboth B."/>
            <person name="Shapiro H."/>
            <person name="Sukno S."/>
            <person name="Tamayo-Ramos J.A."/>
            <person name="Tisch D."/>
            <person name="Wiest A."/>
            <person name="Wilkinson H.H."/>
            <person name="Zhang M."/>
            <person name="Coutinho P.M."/>
            <person name="Kenerley C.M."/>
            <person name="Monte E."/>
            <person name="Baker S.E."/>
            <person name="Grigoriev I.V."/>
        </authorList>
    </citation>
    <scope>NUCLEOTIDE SEQUENCE [LARGE SCALE GENOMIC DNA]</scope>
    <source>
        <strain evidence="2">ATCC 20476 / IMI 206040</strain>
    </source>
</reference>
<dbReference type="PANTHER" id="PTHR36182:SF1">
    <property type="entry name" value="PROTEIN, PUTATIVE (AFU_ORTHOLOGUE AFUA_6G10930)-RELATED"/>
    <property type="match status" value="1"/>
</dbReference>
<dbReference type="AlphaFoldDB" id="G9P1W5"/>
<dbReference type="EMBL" id="ABDG02000026">
    <property type="protein sequence ID" value="EHK43392.1"/>
    <property type="molecule type" value="Genomic_DNA"/>
</dbReference>
<comment type="caution">
    <text evidence="1">The sequence shown here is derived from an EMBL/GenBank/DDBJ whole genome shotgun (WGS) entry which is preliminary data.</text>
</comment>
<proteinExistence type="predicted"/>
<dbReference type="HOGENOM" id="CLU_2236956_0_0_1"/>
<dbReference type="Proteomes" id="UP000005426">
    <property type="component" value="Unassembled WGS sequence"/>
</dbReference>
<protein>
    <submittedName>
        <fullName evidence="1">Uncharacterized protein</fullName>
    </submittedName>
</protein>
<evidence type="ECO:0000313" key="2">
    <source>
        <dbReference type="Proteomes" id="UP000005426"/>
    </source>
</evidence>
<organism evidence="1 2">
    <name type="scientific">Hypocrea atroviridis (strain ATCC 20476 / IMI 206040)</name>
    <name type="common">Trichoderma atroviride</name>
    <dbReference type="NCBI Taxonomy" id="452589"/>
    <lineage>
        <taxon>Eukaryota</taxon>
        <taxon>Fungi</taxon>
        <taxon>Dikarya</taxon>
        <taxon>Ascomycota</taxon>
        <taxon>Pezizomycotina</taxon>
        <taxon>Sordariomycetes</taxon>
        <taxon>Hypocreomycetidae</taxon>
        <taxon>Hypocreales</taxon>
        <taxon>Hypocreaceae</taxon>
        <taxon>Trichoderma</taxon>
    </lineage>
</organism>
<name>G9P1W5_HYPAI</name>
<dbReference type="Gene3D" id="2.70.50.70">
    <property type="match status" value="1"/>
</dbReference>
<sequence length="105" mass="11786">MSSVAADWTGVLINFCNLAVNVLRLLGEEPVRRWFRQRSARPTTGSGDTEMGQRGDFDEVLHLSTLPNDTPAGDALFAWTRFNKIGNRERYMNCAGKRRPSRNSG</sequence>
<keyword evidence="2" id="KW-1185">Reference proteome</keyword>
<gene>
    <name evidence="1" type="ORF">TRIATDRAFT_85794</name>
</gene>
<evidence type="ECO:0000313" key="1">
    <source>
        <dbReference type="EMBL" id="EHK43392.1"/>
    </source>
</evidence>